<dbReference type="Pfam" id="PF18991">
    <property type="entry name" value="DUF5724"/>
    <property type="match status" value="1"/>
</dbReference>
<dbReference type="SUPFAM" id="SSF48371">
    <property type="entry name" value="ARM repeat"/>
    <property type="match status" value="1"/>
</dbReference>
<proteinExistence type="predicted"/>
<keyword evidence="1" id="KW-0175">Coiled coil</keyword>
<dbReference type="InterPro" id="IPR043782">
    <property type="entry name" value="DUF5724"/>
</dbReference>
<dbReference type="Proteomes" id="UP001348817">
    <property type="component" value="Plasmid pFA1"/>
</dbReference>
<evidence type="ECO:0000313" key="5">
    <source>
        <dbReference type="EMBL" id="BDD11690.1"/>
    </source>
</evidence>
<reference evidence="5 6" key="1">
    <citation type="submission" date="2021-12" db="EMBL/GenBank/DDBJ databases">
        <title>Genome sequencing of bacteria with rrn-lacking chromosome and rrn-plasmid.</title>
        <authorList>
            <person name="Anda M."/>
            <person name="Iwasaki W."/>
        </authorList>
    </citation>
    <scope>NUCLEOTIDE SEQUENCE [LARGE SCALE GENOMIC DNA]</scope>
    <source>
        <strain evidence="5 6">DSM 100852</strain>
        <plasmid evidence="5 6">pFA1</plasmid>
    </source>
</reference>
<geneLocation type="plasmid" evidence="5 6">
    <name>pFA1</name>
</geneLocation>
<dbReference type="RefSeq" id="WP_338394809.1">
    <property type="nucleotide sequence ID" value="NZ_AP025315.1"/>
</dbReference>
<dbReference type="Pfam" id="PF24879">
    <property type="entry name" value="DUF7737"/>
    <property type="match status" value="1"/>
</dbReference>
<evidence type="ECO:0000259" key="3">
    <source>
        <dbReference type="Pfam" id="PF18991"/>
    </source>
</evidence>
<dbReference type="KEGG" id="fax:FUAX_41220"/>
<dbReference type="InterPro" id="IPR016024">
    <property type="entry name" value="ARM-type_fold"/>
</dbReference>
<evidence type="ECO:0000259" key="2">
    <source>
        <dbReference type="Pfam" id="PF13569"/>
    </source>
</evidence>
<feature type="domain" description="DUF4132" evidence="2">
    <location>
        <begin position="1337"/>
        <end position="1510"/>
    </location>
</feature>
<name>A0AAU9CQM5_9BACT</name>
<feature type="domain" description="DUF5724" evidence="3">
    <location>
        <begin position="63"/>
        <end position="1298"/>
    </location>
</feature>
<dbReference type="InterPro" id="IPR025406">
    <property type="entry name" value="DUF4132"/>
</dbReference>
<gene>
    <name evidence="5" type="ORF">FUAX_41220</name>
</gene>
<accession>A0AAU9CQM5</accession>
<sequence>MDKSFLETRLKTAYFSGLRKDIFNNNEREGIRLSKEHKQFIQDLIDPKRKGKGEENYHDLYLQEGHEKVRHYAELLDRLDTDNSFDGEYFNILEYCFGKEYATYLATFFRKMPSLPYLTGWERKSFRITYTENEDIRRRIFAKQLNFLVEAIINNKYDLTLEELVANSNDYHLSSFPIAELLAGAINNGNTQIERLLIDIVMGNHETYKVSREVLKALLFSESREGIEAIKKLLVAAQRQEGLRQTILEVVDQCSIEVFKEFIILINREQMYRFAAVVRAFDVWTGLMISAEKQSLVKRCFQLAEHFLEEPDTIPGAIMSNDSIEAYLALWACASENSGLELGQYLSTLAEDEKSQRKLLAFYLAKMTQIDPYKKLVSQNNLDHPDISVKIGALDLYNEFVKEVSEQEKKDYIRICSEIITEIPKDGIGLNTKLFAWQERRVKSSEIIWLMSNALDYGKESDCELIYPIYDLVDADARSIIVNKILPYTYFKGYNIKPHQRSFAFRILTDKSSYIRERALETIKKTEIKQDELPVFVSLLKGKSQSVKDAVYKIIFDKNKQYKLWVTDSLLSKKSIEQRLVGLDYLLKLKSGESDLDKTITGQEGIGLNTDTTFRQWIESKTAQFIQNRPKPTAKEKDALALLQSHGKEDAEATYANGYGKLYDPSKVTLLQDDKVNKDTLKGIIQENGIPVLYKDHTLNEYYTDSFRPSKSIEDINKDIRTLYDLFVNNFDFEYTSVSEWGSEVCLLSNGFKYLVRETDSDKDEFVLENYPLAEVWDEWYANSGLTPLDLCFISLNNKERIDEKSPGAIKRSFKKTLSNLGSFIPEYKIETPYKSRYYYSNPLYNIIHLLSKKYPYERKEEFWLSCLASAYYAVDPEEYSSKIERKYSGKVNWTGLPLMSRLQKEVENYDTLNDELFKSYWKLDNWRINFRKFEELNREGIRNYSFYLRAYELGLITVDDLYWKSFEKNAVSVLSSSRKVKRNYYREVLQPEDYERYPVLNELKENVINRIIQIELSRTVSETSVTKLITSVNEVRGVDYLFDFIAKLGKEKLVRGYISSYSNSVSLAETMSHLIRNCHPKTDDTQAQFNQHIKKSKLTDQKLLDIVMYAPQWLNFVENYLGWKLSSAVWWLQAHTKDDTTNPSEESIAMYSKLSLNDFSNGAVDVDWFKKAYKELGKKKWDMVYKSSKFLSMGGQKRAQLYADVLLGKTKITEVRKRIVDKRNQDYLKVYGLVPLSKKVPEKDVLNRYQFLLKFLKESKQFGSQRQASEKLSTQISMENLARTAGYADPIRLTWAMEAKEATQIMRNSVVEIDDVKVRIQIDNSGNAGLLVEKAGKHQKSIPAKLRKNKDIEALKASVKSLKEQYKRAKISLEEAMISGDGFELSEFRNLMEHPVIHPLVKDLVLVSGEKHGFWKNGQLHTALDRIFELADNDKLSIAHCTDLYATGEWSDYQRYCFSNSVKQPFKQIFRELYLPTADEKQENDKSRRYAGHQIQANKTLALLKGRGWIVNHDEGLQKIFHRENFIVSLLAYADWFYPSDVESPSIEAVEFYQKSSWKRLMITDIDKRVFSEIMRDLDLVVSVAHVGDVDPETSQSSMELRGAIARETASLFKLDNVEVKASNVIIKGVHQQYSLHLGSGVVHVMGGTAMNILPVHSQHRGKIFLPFVDEDPKTAEIISKMLLLAKDEKIQDPTIVQQIMNA</sequence>
<keyword evidence="5" id="KW-0614">Plasmid</keyword>
<evidence type="ECO:0000256" key="1">
    <source>
        <dbReference type="SAM" id="Coils"/>
    </source>
</evidence>
<evidence type="ECO:0000259" key="4">
    <source>
        <dbReference type="Pfam" id="PF24879"/>
    </source>
</evidence>
<dbReference type="InterPro" id="IPR056639">
    <property type="entry name" value="DUF7737"/>
</dbReference>
<protein>
    <recommendedName>
        <fullName evidence="7">DUF4132 domain-containing protein</fullName>
    </recommendedName>
</protein>
<dbReference type="Pfam" id="PF13569">
    <property type="entry name" value="DUF4132"/>
    <property type="match status" value="1"/>
</dbReference>
<keyword evidence="6" id="KW-1185">Reference proteome</keyword>
<evidence type="ECO:0008006" key="7">
    <source>
        <dbReference type="Google" id="ProtNLM"/>
    </source>
</evidence>
<feature type="domain" description="DUF7737" evidence="4">
    <location>
        <begin position="1601"/>
        <end position="1701"/>
    </location>
</feature>
<evidence type="ECO:0000313" key="6">
    <source>
        <dbReference type="Proteomes" id="UP001348817"/>
    </source>
</evidence>
<dbReference type="EMBL" id="AP025315">
    <property type="protein sequence ID" value="BDD11690.1"/>
    <property type="molecule type" value="Genomic_DNA"/>
</dbReference>
<organism evidence="5 6">
    <name type="scientific">Fulvitalea axinellae</name>
    <dbReference type="NCBI Taxonomy" id="1182444"/>
    <lineage>
        <taxon>Bacteria</taxon>
        <taxon>Pseudomonadati</taxon>
        <taxon>Bacteroidota</taxon>
        <taxon>Cytophagia</taxon>
        <taxon>Cytophagales</taxon>
        <taxon>Persicobacteraceae</taxon>
        <taxon>Fulvitalea</taxon>
    </lineage>
</organism>
<feature type="coiled-coil region" evidence="1">
    <location>
        <begin position="1346"/>
        <end position="1380"/>
    </location>
</feature>